<dbReference type="AlphaFoldDB" id="A0A921RS28"/>
<dbReference type="EMBL" id="CM027681">
    <property type="protein sequence ID" value="KAG0545609.1"/>
    <property type="molecule type" value="Genomic_DNA"/>
</dbReference>
<protein>
    <submittedName>
        <fullName evidence="1">Uncharacterized protein</fullName>
    </submittedName>
</protein>
<organism evidence="1 2">
    <name type="scientific">Sorghum bicolor</name>
    <name type="common">Sorghum</name>
    <name type="synonym">Sorghum vulgare</name>
    <dbReference type="NCBI Taxonomy" id="4558"/>
    <lineage>
        <taxon>Eukaryota</taxon>
        <taxon>Viridiplantae</taxon>
        <taxon>Streptophyta</taxon>
        <taxon>Embryophyta</taxon>
        <taxon>Tracheophyta</taxon>
        <taxon>Spermatophyta</taxon>
        <taxon>Magnoliopsida</taxon>
        <taxon>Liliopsida</taxon>
        <taxon>Poales</taxon>
        <taxon>Poaceae</taxon>
        <taxon>PACMAD clade</taxon>
        <taxon>Panicoideae</taxon>
        <taxon>Andropogonodae</taxon>
        <taxon>Andropogoneae</taxon>
        <taxon>Sorghinae</taxon>
        <taxon>Sorghum</taxon>
    </lineage>
</organism>
<name>A0A921RS28_SORBI</name>
<reference evidence="1" key="1">
    <citation type="journal article" date="2019" name="BMC Genomics">
        <title>A new reference genome for Sorghum bicolor reveals high levels of sequence similarity between sweet and grain genotypes: implications for the genetics of sugar metabolism.</title>
        <authorList>
            <person name="Cooper E.A."/>
            <person name="Brenton Z.W."/>
            <person name="Flinn B.S."/>
            <person name="Jenkins J."/>
            <person name="Shu S."/>
            <person name="Flowers D."/>
            <person name="Luo F."/>
            <person name="Wang Y."/>
            <person name="Xia P."/>
            <person name="Barry K."/>
            <person name="Daum C."/>
            <person name="Lipzen A."/>
            <person name="Yoshinaga Y."/>
            <person name="Schmutz J."/>
            <person name="Saski C."/>
            <person name="Vermerris W."/>
            <person name="Kresovich S."/>
        </authorList>
    </citation>
    <scope>NUCLEOTIDE SEQUENCE</scope>
</reference>
<reference evidence="1" key="2">
    <citation type="submission" date="2020-10" db="EMBL/GenBank/DDBJ databases">
        <authorList>
            <person name="Cooper E.A."/>
            <person name="Brenton Z.W."/>
            <person name="Flinn B.S."/>
            <person name="Jenkins J."/>
            <person name="Shu S."/>
            <person name="Flowers D."/>
            <person name="Luo F."/>
            <person name="Wang Y."/>
            <person name="Xia P."/>
            <person name="Barry K."/>
            <person name="Daum C."/>
            <person name="Lipzen A."/>
            <person name="Yoshinaga Y."/>
            <person name="Schmutz J."/>
            <person name="Saski C."/>
            <person name="Vermerris W."/>
            <person name="Kresovich S."/>
        </authorList>
    </citation>
    <scope>NUCLEOTIDE SEQUENCE</scope>
</reference>
<dbReference type="Proteomes" id="UP000807115">
    <property type="component" value="Chromosome 2"/>
</dbReference>
<evidence type="ECO:0000313" key="2">
    <source>
        <dbReference type="Proteomes" id="UP000807115"/>
    </source>
</evidence>
<accession>A0A921RS28</accession>
<evidence type="ECO:0000313" key="1">
    <source>
        <dbReference type="EMBL" id="KAG0545609.1"/>
    </source>
</evidence>
<gene>
    <name evidence="1" type="ORF">BDA96_02G376100</name>
</gene>
<comment type="caution">
    <text evidence="1">The sequence shown here is derived from an EMBL/GenBank/DDBJ whole genome shotgun (WGS) entry which is preliminary data.</text>
</comment>
<sequence>MMKHGITSSAQIDDSKYKRDRDQITSTLYETMNEVFQ</sequence>
<proteinExistence type="predicted"/>